<evidence type="ECO:0000256" key="5">
    <source>
        <dbReference type="ARBA" id="ARBA00023002"/>
    </source>
</evidence>
<dbReference type="SUPFAM" id="SSF56645">
    <property type="entry name" value="Acyl-CoA dehydrogenase NM domain-like"/>
    <property type="match status" value="1"/>
</dbReference>
<dbReference type="Pfam" id="PF02770">
    <property type="entry name" value="Acyl-CoA_dh_M"/>
    <property type="match status" value="1"/>
</dbReference>
<evidence type="ECO:0000256" key="1">
    <source>
        <dbReference type="ARBA" id="ARBA00001974"/>
    </source>
</evidence>
<evidence type="ECO:0000256" key="2">
    <source>
        <dbReference type="ARBA" id="ARBA00009347"/>
    </source>
</evidence>
<dbReference type="InterPro" id="IPR009100">
    <property type="entry name" value="AcylCoA_DH/oxidase_NM_dom_sf"/>
</dbReference>
<gene>
    <name evidence="9" type="ORF">C8D93_101717</name>
</gene>
<feature type="domain" description="Acyl-CoA dehydrogenase/oxidase C-terminal" evidence="7">
    <location>
        <begin position="146"/>
        <end position="302"/>
    </location>
</feature>
<accession>A0A318ELA5</accession>
<dbReference type="Pfam" id="PF00441">
    <property type="entry name" value="Acyl-CoA_dh_1"/>
    <property type="match status" value="1"/>
</dbReference>
<dbReference type="InterPro" id="IPR006091">
    <property type="entry name" value="Acyl-CoA_Oxase/DH_mid-dom"/>
</dbReference>
<dbReference type="Gene3D" id="1.20.140.10">
    <property type="entry name" value="Butyryl-CoA Dehydrogenase, subunit A, domain 3"/>
    <property type="match status" value="1"/>
</dbReference>
<dbReference type="PANTHER" id="PTHR43292">
    <property type="entry name" value="ACYL-COA DEHYDROGENASE"/>
    <property type="match status" value="1"/>
</dbReference>
<dbReference type="Proteomes" id="UP000248330">
    <property type="component" value="Unassembled WGS sequence"/>
</dbReference>
<dbReference type="InterPro" id="IPR036250">
    <property type="entry name" value="AcylCo_DH-like_C"/>
</dbReference>
<dbReference type="EMBL" id="QICN01000001">
    <property type="protein sequence ID" value="PXV71662.1"/>
    <property type="molecule type" value="Genomic_DNA"/>
</dbReference>
<evidence type="ECO:0000313" key="9">
    <source>
        <dbReference type="EMBL" id="PXV71662.1"/>
    </source>
</evidence>
<dbReference type="GO" id="GO:0005886">
    <property type="term" value="C:plasma membrane"/>
    <property type="evidence" value="ECO:0007669"/>
    <property type="project" value="TreeGrafter"/>
</dbReference>
<evidence type="ECO:0000259" key="8">
    <source>
        <dbReference type="Pfam" id="PF02770"/>
    </source>
</evidence>
<dbReference type="InterPro" id="IPR046373">
    <property type="entry name" value="Acyl-CoA_Oxase/DH_mid-dom_sf"/>
</dbReference>
<evidence type="ECO:0000313" key="10">
    <source>
        <dbReference type="Proteomes" id="UP000248330"/>
    </source>
</evidence>
<dbReference type="SUPFAM" id="SSF47203">
    <property type="entry name" value="Acyl-CoA dehydrogenase C-terminal domain-like"/>
    <property type="match status" value="1"/>
</dbReference>
<dbReference type="InterPro" id="IPR052161">
    <property type="entry name" value="Mycobact_Acyl-CoA_DH"/>
</dbReference>
<dbReference type="GO" id="GO:0016627">
    <property type="term" value="F:oxidoreductase activity, acting on the CH-CH group of donors"/>
    <property type="evidence" value="ECO:0007669"/>
    <property type="project" value="InterPro"/>
</dbReference>
<evidence type="ECO:0000256" key="6">
    <source>
        <dbReference type="RuleBase" id="RU362125"/>
    </source>
</evidence>
<dbReference type="FunFam" id="2.40.110.10:FF:000011">
    <property type="entry name" value="Acyl-CoA dehydrogenase FadE34"/>
    <property type="match status" value="1"/>
</dbReference>
<comment type="similarity">
    <text evidence="2 6">Belongs to the acyl-CoA dehydrogenase family.</text>
</comment>
<evidence type="ECO:0000259" key="7">
    <source>
        <dbReference type="Pfam" id="PF00441"/>
    </source>
</evidence>
<comment type="caution">
    <text evidence="9">The sequence shown here is derived from an EMBL/GenBank/DDBJ whole genome shotgun (WGS) entry which is preliminary data.</text>
</comment>
<reference evidence="9 10" key="1">
    <citation type="submission" date="2018-04" db="EMBL/GenBank/DDBJ databases">
        <title>Genomic Encyclopedia of Type Strains, Phase IV (KMG-IV): sequencing the most valuable type-strain genomes for metagenomic binning, comparative biology and taxonomic classification.</title>
        <authorList>
            <person name="Goeker M."/>
        </authorList>
    </citation>
    <scope>NUCLEOTIDE SEQUENCE [LARGE SCALE GENOMIC DNA]</scope>
    <source>
        <strain evidence="9 10">DSM 104150</strain>
    </source>
</reference>
<evidence type="ECO:0000256" key="4">
    <source>
        <dbReference type="ARBA" id="ARBA00022827"/>
    </source>
</evidence>
<name>A0A318ELA5_9GAMM</name>
<dbReference type="InterPro" id="IPR009075">
    <property type="entry name" value="AcylCo_DH/oxidase_C"/>
</dbReference>
<proteinExistence type="inferred from homology"/>
<keyword evidence="10" id="KW-1185">Reference proteome</keyword>
<dbReference type="PANTHER" id="PTHR43292:SF3">
    <property type="entry name" value="ACYL-COA DEHYDROGENASE FADE29"/>
    <property type="match status" value="1"/>
</dbReference>
<dbReference type="Gene3D" id="2.40.110.10">
    <property type="entry name" value="Butyryl-CoA Dehydrogenase, subunit A, domain 2"/>
    <property type="match status" value="1"/>
</dbReference>
<keyword evidence="5 6" id="KW-0560">Oxidoreductase</keyword>
<evidence type="ECO:0000256" key="3">
    <source>
        <dbReference type="ARBA" id="ARBA00022630"/>
    </source>
</evidence>
<protein>
    <submittedName>
        <fullName evidence="9">Alkylation response protein AidB-like acyl-CoA dehydrogenase</fullName>
    </submittedName>
</protein>
<comment type="cofactor">
    <cofactor evidence="1 6">
        <name>FAD</name>
        <dbReference type="ChEBI" id="CHEBI:57692"/>
    </cofactor>
</comment>
<keyword evidence="3 6" id="KW-0285">Flavoprotein</keyword>
<sequence length="311" mass="34035">MEEPGIGTSMLVPTLLECGTEALKQRFIPETLTGDIRWAQGYSEPNAGSDLASLRTRAELRNGQWHINGQKIWSTLAQHAHYMFLLARTEPDAPSKYEGISYLLVDLRQPGVRIRPLKQMTGSAEFCEVFFDDATTPADWLVGGRGEGWRVSKATLNHERSMIGGAESSVELFEKLLSLARKSNFEGVPALAHPIMRERLSVLAGEVQAHLYSSYRQLSMTAHGQNPGSITLMNKLVNTNISHKVAAIAQDLVGDAFLLAPPTGSTRGAGPEKWNLRFFASLGLTIGGGTSNIQRNIIAERGLGLPREKNV</sequence>
<keyword evidence="4 6" id="KW-0274">FAD</keyword>
<feature type="domain" description="Acyl-CoA oxidase/dehydrogenase middle" evidence="8">
    <location>
        <begin position="39"/>
        <end position="133"/>
    </location>
</feature>
<dbReference type="AlphaFoldDB" id="A0A318ELA5"/>
<organism evidence="9 10">
    <name type="scientific">Sinimarinibacterium flocculans</name>
    <dbReference type="NCBI Taxonomy" id="985250"/>
    <lineage>
        <taxon>Bacteria</taxon>
        <taxon>Pseudomonadati</taxon>
        <taxon>Pseudomonadota</taxon>
        <taxon>Gammaproteobacteria</taxon>
        <taxon>Nevskiales</taxon>
        <taxon>Nevskiaceae</taxon>
        <taxon>Sinimarinibacterium</taxon>
    </lineage>
</organism>